<dbReference type="SUPFAM" id="SSF54523">
    <property type="entry name" value="Pili subunits"/>
    <property type="match status" value="1"/>
</dbReference>
<dbReference type="AlphaFoldDB" id="A0A5C5WTX7"/>
<dbReference type="InterPro" id="IPR012902">
    <property type="entry name" value="N_methyl_site"/>
</dbReference>
<protein>
    <recommendedName>
        <fullName evidence="1">DUF1559 domain-containing protein</fullName>
    </recommendedName>
</protein>
<dbReference type="RefSeq" id="WP_146513691.1">
    <property type="nucleotide sequence ID" value="NZ_SJPI01000001.1"/>
</dbReference>
<dbReference type="Pfam" id="PF07963">
    <property type="entry name" value="N_methyl"/>
    <property type="match status" value="1"/>
</dbReference>
<dbReference type="Gene3D" id="3.30.700.10">
    <property type="entry name" value="Glycoprotein, Type 4 Pilin"/>
    <property type="match status" value="1"/>
</dbReference>
<dbReference type="Proteomes" id="UP000316598">
    <property type="component" value="Unassembled WGS sequence"/>
</dbReference>
<dbReference type="Pfam" id="PF07596">
    <property type="entry name" value="SBP_bac_10"/>
    <property type="match status" value="1"/>
</dbReference>
<dbReference type="InterPro" id="IPR011453">
    <property type="entry name" value="DUF1559"/>
</dbReference>
<evidence type="ECO:0000313" key="2">
    <source>
        <dbReference type="EMBL" id="TWT53473.1"/>
    </source>
</evidence>
<dbReference type="NCBIfam" id="TIGR04294">
    <property type="entry name" value="pre_pil_HX9DG"/>
    <property type="match status" value="1"/>
</dbReference>
<dbReference type="InterPro" id="IPR027558">
    <property type="entry name" value="Pre_pil_HX9DG_C"/>
</dbReference>
<dbReference type="PANTHER" id="PTHR30093">
    <property type="entry name" value="GENERAL SECRETION PATHWAY PROTEIN G"/>
    <property type="match status" value="1"/>
</dbReference>
<dbReference type="PANTHER" id="PTHR30093:SF2">
    <property type="entry name" value="TYPE II SECRETION SYSTEM PROTEIN H"/>
    <property type="match status" value="1"/>
</dbReference>
<evidence type="ECO:0000313" key="3">
    <source>
        <dbReference type="Proteomes" id="UP000316598"/>
    </source>
</evidence>
<dbReference type="EMBL" id="SJPI01000001">
    <property type="protein sequence ID" value="TWT53473.1"/>
    <property type="molecule type" value="Genomic_DNA"/>
</dbReference>
<keyword evidence="3" id="KW-1185">Reference proteome</keyword>
<proteinExistence type="predicted"/>
<gene>
    <name evidence="2" type="ORF">Pla22_11020</name>
</gene>
<dbReference type="InterPro" id="IPR045584">
    <property type="entry name" value="Pilin-like"/>
</dbReference>
<evidence type="ECO:0000259" key="1">
    <source>
        <dbReference type="Pfam" id="PF07596"/>
    </source>
</evidence>
<feature type="domain" description="DUF1559" evidence="1">
    <location>
        <begin position="35"/>
        <end position="367"/>
    </location>
</feature>
<dbReference type="OrthoDB" id="241541at2"/>
<dbReference type="NCBIfam" id="TIGR02532">
    <property type="entry name" value="IV_pilin_GFxxxE"/>
    <property type="match status" value="1"/>
</dbReference>
<accession>A0A5C5WTX7</accession>
<name>A0A5C5WTX7_9BACT</name>
<comment type="caution">
    <text evidence="2">The sequence shown here is derived from an EMBL/GenBank/DDBJ whole genome shotgun (WGS) entry which is preliminary data.</text>
</comment>
<sequence>MKSKRTTPSAFTLIELLVVIAIIGILIALLLPAVQAAREAARRMSCSNNDRQLGIAVHNYHAAFKQMPIHGVGPTREWDNSAGAAFGDESPGGGGGYTRIELSFLVGLLPFVEQQGLWEDISNPMTDKLNRTWPAFGPRAAQFEYRPWVTEIPQFRCPSDPGFGLPSMGRTNYAACTGDSFYDAENGVTIWNTSADRWEYETDERQMKRARCGLRGAFVPRKSMAFRDIVDGLSNTIFFGEIATDLGDRDIRTHASTNNGGTITVLDNPKTCADEDSPIQIDPDRPKYWDPDYVIAGAEVTRRGYRWAIFHPLQTQFNTILPPNSEVCLAGHTDTRGVVPPSSRHVGGCHILMGDGAVRFISDSIDAGDSRSQCVYCDALSAGANSDAPAGSKSPFGLWGALGTRANYEIIDEDI</sequence>
<organism evidence="2 3">
    <name type="scientific">Rubripirellula amarantea</name>
    <dbReference type="NCBI Taxonomy" id="2527999"/>
    <lineage>
        <taxon>Bacteria</taxon>
        <taxon>Pseudomonadati</taxon>
        <taxon>Planctomycetota</taxon>
        <taxon>Planctomycetia</taxon>
        <taxon>Pirellulales</taxon>
        <taxon>Pirellulaceae</taxon>
        <taxon>Rubripirellula</taxon>
    </lineage>
</organism>
<reference evidence="2 3" key="1">
    <citation type="submission" date="2019-02" db="EMBL/GenBank/DDBJ databases">
        <title>Deep-cultivation of Planctomycetes and their phenomic and genomic characterization uncovers novel biology.</title>
        <authorList>
            <person name="Wiegand S."/>
            <person name="Jogler M."/>
            <person name="Boedeker C."/>
            <person name="Pinto D."/>
            <person name="Vollmers J."/>
            <person name="Rivas-Marin E."/>
            <person name="Kohn T."/>
            <person name="Peeters S.H."/>
            <person name="Heuer A."/>
            <person name="Rast P."/>
            <person name="Oberbeckmann S."/>
            <person name="Bunk B."/>
            <person name="Jeske O."/>
            <person name="Meyerdierks A."/>
            <person name="Storesund J.E."/>
            <person name="Kallscheuer N."/>
            <person name="Luecker S."/>
            <person name="Lage O.M."/>
            <person name="Pohl T."/>
            <person name="Merkel B.J."/>
            <person name="Hornburger P."/>
            <person name="Mueller R.-W."/>
            <person name="Bruemmer F."/>
            <person name="Labrenz M."/>
            <person name="Spormann A.M."/>
            <person name="Op Den Camp H."/>
            <person name="Overmann J."/>
            <person name="Amann R."/>
            <person name="Jetten M.S.M."/>
            <person name="Mascher T."/>
            <person name="Medema M.H."/>
            <person name="Devos D.P."/>
            <person name="Kaster A.-K."/>
            <person name="Ovreas L."/>
            <person name="Rohde M."/>
            <person name="Galperin M.Y."/>
            <person name="Jogler C."/>
        </authorList>
    </citation>
    <scope>NUCLEOTIDE SEQUENCE [LARGE SCALE GENOMIC DNA]</scope>
    <source>
        <strain evidence="2 3">Pla22</strain>
    </source>
</reference>